<sequence>MLPSGGTSWAGGNPNRGAAPCRLATGSRHMRPGRGRCLRQQSPAMPAGGRPRLVATAPAREFWSWQAAPVQGALAAAGLTVGGRPCMGAGNGWPPLLLIVLVVNT</sequence>
<keyword evidence="3" id="KW-1185">Reference proteome</keyword>
<protein>
    <submittedName>
        <fullName evidence="2">Uncharacterized protein</fullName>
    </submittedName>
</protein>
<reference evidence="2 3" key="1">
    <citation type="submission" date="2022-12" db="EMBL/GenBank/DDBJ databases">
        <title>Chromosome-scale assembly of the Ensete ventricosum genome.</title>
        <authorList>
            <person name="Dussert Y."/>
            <person name="Stocks J."/>
            <person name="Wendawek A."/>
            <person name="Woldeyes F."/>
            <person name="Nichols R.A."/>
            <person name="Borrell J.S."/>
        </authorList>
    </citation>
    <scope>NUCLEOTIDE SEQUENCE [LARGE SCALE GENOMIC DNA]</scope>
    <source>
        <strain evidence="3">cv. Maze</strain>
        <tissue evidence="2">Seeds</tissue>
    </source>
</reference>
<dbReference type="Proteomes" id="UP001222027">
    <property type="component" value="Unassembled WGS sequence"/>
</dbReference>
<evidence type="ECO:0000256" key="1">
    <source>
        <dbReference type="SAM" id="MobiDB-lite"/>
    </source>
</evidence>
<feature type="compositionally biased region" description="Basic residues" evidence="1">
    <location>
        <begin position="28"/>
        <end position="37"/>
    </location>
</feature>
<proteinExistence type="predicted"/>
<organism evidence="2 3">
    <name type="scientific">Ensete ventricosum</name>
    <name type="common">Abyssinian banana</name>
    <name type="synonym">Musa ensete</name>
    <dbReference type="NCBI Taxonomy" id="4639"/>
    <lineage>
        <taxon>Eukaryota</taxon>
        <taxon>Viridiplantae</taxon>
        <taxon>Streptophyta</taxon>
        <taxon>Embryophyta</taxon>
        <taxon>Tracheophyta</taxon>
        <taxon>Spermatophyta</taxon>
        <taxon>Magnoliopsida</taxon>
        <taxon>Liliopsida</taxon>
        <taxon>Zingiberales</taxon>
        <taxon>Musaceae</taxon>
        <taxon>Ensete</taxon>
    </lineage>
</organism>
<dbReference type="EMBL" id="JAQQAF010000001">
    <property type="protein sequence ID" value="KAJ8509759.1"/>
    <property type="molecule type" value="Genomic_DNA"/>
</dbReference>
<gene>
    <name evidence="2" type="ORF">OPV22_000193</name>
</gene>
<evidence type="ECO:0000313" key="2">
    <source>
        <dbReference type="EMBL" id="KAJ8509759.1"/>
    </source>
</evidence>
<accession>A0AAV8RTW9</accession>
<name>A0AAV8RTW9_ENSVE</name>
<comment type="caution">
    <text evidence="2">The sequence shown here is derived from an EMBL/GenBank/DDBJ whole genome shotgun (WGS) entry which is preliminary data.</text>
</comment>
<feature type="region of interest" description="Disordered" evidence="1">
    <location>
        <begin position="1"/>
        <end position="51"/>
    </location>
</feature>
<evidence type="ECO:0000313" key="3">
    <source>
        <dbReference type="Proteomes" id="UP001222027"/>
    </source>
</evidence>
<dbReference type="AlphaFoldDB" id="A0AAV8RTW9"/>